<dbReference type="InterPro" id="IPR008971">
    <property type="entry name" value="HSP40/DnaJ_pept-bd"/>
</dbReference>
<dbReference type="OrthoDB" id="9676510at2759"/>
<dbReference type="GO" id="GO:0006457">
    <property type="term" value="P:protein folding"/>
    <property type="evidence" value="ECO:0007669"/>
    <property type="project" value="InterPro"/>
</dbReference>
<evidence type="ECO:0000256" key="7">
    <source>
        <dbReference type="PROSITE-ProRule" id="PRU00546"/>
    </source>
</evidence>
<dbReference type="GO" id="GO:0051082">
    <property type="term" value="F:unfolded protein binding"/>
    <property type="evidence" value="ECO:0007669"/>
    <property type="project" value="InterPro"/>
</dbReference>
<dbReference type="FunFam" id="2.60.260.20:FF:000068">
    <property type="entry name" value="Chaperone protein dnaJ 3"/>
    <property type="match status" value="1"/>
</dbReference>
<dbReference type="PANTHER" id="PTHR43888">
    <property type="entry name" value="DNAJ-LIKE-2, ISOFORM A-RELATED"/>
    <property type="match status" value="1"/>
</dbReference>
<accession>A0A212CCS9</accession>
<keyword evidence="10" id="KW-1185">Reference proteome</keyword>
<evidence type="ECO:0000256" key="3">
    <source>
        <dbReference type="ARBA" id="ARBA00022771"/>
    </source>
</evidence>
<proteinExistence type="predicted"/>
<evidence type="ECO:0000256" key="6">
    <source>
        <dbReference type="ARBA" id="ARBA00023289"/>
    </source>
</evidence>
<dbReference type="EMBL" id="MKHE01000022">
    <property type="protein sequence ID" value="OWK03654.1"/>
    <property type="molecule type" value="Genomic_DNA"/>
</dbReference>
<keyword evidence="6" id="KW-0636">Prenylation</keyword>
<dbReference type="InterPro" id="IPR036410">
    <property type="entry name" value="HSP_DnaJ_Cys-rich_dom_sf"/>
</dbReference>
<dbReference type="CDD" id="cd10747">
    <property type="entry name" value="DnaJ_C"/>
    <property type="match status" value="1"/>
</dbReference>
<dbReference type="Gene3D" id="2.60.260.20">
    <property type="entry name" value="Urease metallochaperone UreE, N-terminal domain"/>
    <property type="match status" value="2"/>
</dbReference>
<reference evidence="9 10" key="1">
    <citation type="journal article" date="2018" name="Mol. Genet. Genomics">
        <title>The red deer Cervus elaphus genome CerEla1.0: sequencing, annotating, genes, and chromosomes.</title>
        <authorList>
            <person name="Bana N.A."/>
            <person name="Nyiri A."/>
            <person name="Nagy J."/>
            <person name="Frank K."/>
            <person name="Nagy T."/>
            <person name="Steger V."/>
            <person name="Schiller M."/>
            <person name="Lakatos P."/>
            <person name="Sugar L."/>
            <person name="Horn P."/>
            <person name="Barta E."/>
            <person name="Orosz L."/>
        </authorList>
    </citation>
    <scope>NUCLEOTIDE SEQUENCE [LARGE SCALE GENOMIC DNA]</scope>
    <source>
        <strain evidence="9">Hungarian</strain>
    </source>
</reference>
<dbReference type="Gene3D" id="2.10.230.10">
    <property type="entry name" value="Heat shock protein DnaJ, cysteine-rich domain"/>
    <property type="match status" value="1"/>
</dbReference>
<dbReference type="FunFam" id="2.60.260.20:FF:000003">
    <property type="entry name" value="DnaJ subfamily A member 2"/>
    <property type="match status" value="1"/>
</dbReference>
<dbReference type="PROSITE" id="PS51188">
    <property type="entry name" value="ZF_CR"/>
    <property type="match status" value="1"/>
</dbReference>
<keyword evidence="3 7" id="KW-0863">Zinc-finger</keyword>
<dbReference type="GO" id="GO:0008270">
    <property type="term" value="F:zinc ion binding"/>
    <property type="evidence" value="ECO:0007669"/>
    <property type="project" value="UniProtKB-KW"/>
</dbReference>
<evidence type="ECO:0000259" key="8">
    <source>
        <dbReference type="PROSITE" id="PS51188"/>
    </source>
</evidence>
<dbReference type="FunFam" id="2.10.230.10:FF:000001">
    <property type="entry name" value="DnaJ subfamily A member 2"/>
    <property type="match status" value="1"/>
</dbReference>
<keyword evidence="4 7" id="KW-0862">Zinc</keyword>
<keyword evidence="2" id="KW-0677">Repeat</keyword>
<organism evidence="9 10">
    <name type="scientific">Cervus elaphus hippelaphus</name>
    <name type="common">European red deer</name>
    <dbReference type="NCBI Taxonomy" id="46360"/>
    <lineage>
        <taxon>Eukaryota</taxon>
        <taxon>Metazoa</taxon>
        <taxon>Chordata</taxon>
        <taxon>Craniata</taxon>
        <taxon>Vertebrata</taxon>
        <taxon>Euteleostomi</taxon>
        <taxon>Mammalia</taxon>
        <taxon>Eutheria</taxon>
        <taxon>Laurasiatheria</taxon>
        <taxon>Artiodactyla</taxon>
        <taxon>Ruminantia</taxon>
        <taxon>Pecora</taxon>
        <taxon>Cervidae</taxon>
        <taxon>Cervinae</taxon>
        <taxon>Cervus</taxon>
    </lineage>
</organism>
<feature type="zinc finger region" description="CR-type" evidence="7">
    <location>
        <begin position="1"/>
        <end position="48"/>
    </location>
</feature>
<protein>
    <recommendedName>
        <fullName evidence="8">CR-type domain-containing protein</fullName>
    </recommendedName>
</protein>
<evidence type="ECO:0000256" key="5">
    <source>
        <dbReference type="ARBA" id="ARBA00023186"/>
    </source>
</evidence>
<dbReference type="InterPro" id="IPR044713">
    <property type="entry name" value="DNJA1/2-like"/>
</dbReference>
<gene>
    <name evidence="9" type="ORF">Celaphus_00014019</name>
</gene>
<dbReference type="SUPFAM" id="SSF49493">
    <property type="entry name" value="HSP40/DnaJ peptide-binding domain"/>
    <property type="match status" value="2"/>
</dbReference>
<keyword evidence="5" id="KW-0143">Chaperone</keyword>
<dbReference type="InterPro" id="IPR002939">
    <property type="entry name" value="DnaJ_C"/>
</dbReference>
<dbReference type="AlphaFoldDB" id="A0A212CCS9"/>
<dbReference type="GO" id="GO:0030544">
    <property type="term" value="F:Hsp70 protein binding"/>
    <property type="evidence" value="ECO:0007669"/>
    <property type="project" value="InterPro"/>
</dbReference>
<comment type="caution">
    <text evidence="9">The sequence shown here is derived from an EMBL/GenBank/DDBJ whole genome shotgun (WGS) entry which is preliminary data.</text>
</comment>
<dbReference type="Pfam" id="PF01556">
    <property type="entry name" value="DnaJ_C"/>
    <property type="match status" value="1"/>
</dbReference>
<evidence type="ECO:0000256" key="1">
    <source>
        <dbReference type="ARBA" id="ARBA00022723"/>
    </source>
</evidence>
<evidence type="ECO:0000313" key="9">
    <source>
        <dbReference type="EMBL" id="OWK03654.1"/>
    </source>
</evidence>
<evidence type="ECO:0000256" key="4">
    <source>
        <dbReference type="ARBA" id="ARBA00022833"/>
    </source>
</evidence>
<evidence type="ECO:0000256" key="2">
    <source>
        <dbReference type="ARBA" id="ARBA00022737"/>
    </source>
</evidence>
<feature type="domain" description="CR-type" evidence="8">
    <location>
        <begin position="1"/>
        <end position="48"/>
    </location>
</feature>
<sequence>MQVRIHQIGPRMVEQIQSVCMECGGHGEQISPKDRCKSCNGRKIVREEKILEVHTDKGMKDGQKITFHGEGDQEPGLESGDIIIVLDKKDHAVFTAGGEDLSLCMDKQLVEALCGFQRPISTLDNRTIVITSHPGLIVKHGDIKCMLNEGMPIYRRPHEKGRLMIEFKVNFPENGFFSPDKLSLLGKLLPERKEVEETDEMDQVELVDFDSSQERWRCYNGEAYEGDDHHPQGGVQCQTS</sequence>
<dbReference type="Proteomes" id="UP000242450">
    <property type="component" value="Chromosome 22"/>
</dbReference>
<name>A0A212CCS9_CEREH</name>
<keyword evidence="1 7" id="KW-0479">Metal-binding</keyword>
<keyword evidence="6" id="KW-0449">Lipoprotein</keyword>
<dbReference type="InterPro" id="IPR001305">
    <property type="entry name" value="HSP_DnaJ_Cys-rich_dom"/>
</dbReference>
<dbReference type="SUPFAM" id="SSF57938">
    <property type="entry name" value="DnaJ/Hsp40 cysteine-rich domain"/>
    <property type="match status" value="1"/>
</dbReference>
<evidence type="ECO:0000313" key="10">
    <source>
        <dbReference type="Proteomes" id="UP000242450"/>
    </source>
</evidence>